<proteinExistence type="predicted"/>
<comment type="caution">
    <text evidence="3">The sequence shown here is derived from an EMBL/GenBank/DDBJ whole genome shotgun (WGS) entry which is preliminary data.</text>
</comment>
<keyword evidence="2" id="KW-0812">Transmembrane</keyword>
<name>A0ABS1QPR2_9GAMM</name>
<dbReference type="EMBL" id="JAERTZ010000014">
    <property type="protein sequence ID" value="MBL1376850.1"/>
    <property type="molecule type" value="Genomic_DNA"/>
</dbReference>
<feature type="compositionally biased region" description="Polar residues" evidence="1">
    <location>
        <begin position="110"/>
        <end position="119"/>
    </location>
</feature>
<keyword evidence="2" id="KW-1133">Transmembrane helix</keyword>
<dbReference type="Pfam" id="PF16732">
    <property type="entry name" value="ComP_DUS"/>
    <property type="match status" value="1"/>
</dbReference>
<sequence length="130" mass="14256">MRKSHGLSLMELLITMAVLAIITAVAYPSLASYMIKSKRIEAIQMLYRMQLQQEEWRISHPAYTSSAADLIHPTSSAHYSFSAALSGSSYTLTATAKPGSAQQNDKEGGTSCSVLTLNRSSEKTPPECWR</sequence>
<dbReference type="Pfam" id="PF07963">
    <property type="entry name" value="N_methyl"/>
    <property type="match status" value="1"/>
</dbReference>
<dbReference type="InterPro" id="IPR045584">
    <property type="entry name" value="Pilin-like"/>
</dbReference>
<dbReference type="SUPFAM" id="SSF54523">
    <property type="entry name" value="Pili subunits"/>
    <property type="match status" value="1"/>
</dbReference>
<protein>
    <submittedName>
        <fullName evidence="3">Prepilin-type N-terminal cleavage/methylation domain-containing protein</fullName>
    </submittedName>
</protein>
<dbReference type="RefSeq" id="WP_202083136.1">
    <property type="nucleotide sequence ID" value="NZ_JAERTZ010000014.1"/>
</dbReference>
<feature type="transmembrane region" description="Helical" evidence="2">
    <location>
        <begin position="12"/>
        <end position="35"/>
    </location>
</feature>
<organism evidence="3 4">
    <name type="scientific">Zobellella iuensis</name>
    <dbReference type="NCBI Taxonomy" id="2803811"/>
    <lineage>
        <taxon>Bacteria</taxon>
        <taxon>Pseudomonadati</taxon>
        <taxon>Pseudomonadota</taxon>
        <taxon>Gammaproteobacteria</taxon>
        <taxon>Aeromonadales</taxon>
        <taxon>Aeromonadaceae</taxon>
        <taxon>Zobellella</taxon>
    </lineage>
</organism>
<dbReference type="Proteomes" id="UP000638570">
    <property type="component" value="Unassembled WGS sequence"/>
</dbReference>
<evidence type="ECO:0000313" key="4">
    <source>
        <dbReference type="Proteomes" id="UP000638570"/>
    </source>
</evidence>
<dbReference type="Gene3D" id="3.30.700.10">
    <property type="entry name" value="Glycoprotein, Type 4 Pilin"/>
    <property type="match status" value="1"/>
</dbReference>
<dbReference type="NCBIfam" id="TIGR02532">
    <property type="entry name" value="IV_pilin_GFxxxE"/>
    <property type="match status" value="1"/>
</dbReference>
<evidence type="ECO:0000256" key="1">
    <source>
        <dbReference type="SAM" id="MobiDB-lite"/>
    </source>
</evidence>
<reference evidence="4" key="1">
    <citation type="submission" date="2021-01" db="EMBL/GenBank/DDBJ databases">
        <title>Genome public.</title>
        <authorList>
            <person name="Liu C."/>
            <person name="Sun Q."/>
        </authorList>
    </citation>
    <scope>NUCLEOTIDE SEQUENCE [LARGE SCALE GENOMIC DNA]</scope>
    <source>
        <strain evidence="4">CGMCC 1.18722</strain>
    </source>
</reference>
<keyword evidence="4" id="KW-1185">Reference proteome</keyword>
<dbReference type="InterPro" id="IPR012902">
    <property type="entry name" value="N_methyl_site"/>
</dbReference>
<feature type="compositionally biased region" description="Basic and acidic residues" evidence="1">
    <location>
        <begin position="120"/>
        <end position="130"/>
    </location>
</feature>
<accession>A0ABS1QPR2</accession>
<dbReference type="InterPro" id="IPR031982">
    <property type="entry name" value="PilE-like"/>
</dbReference>
<gene>
    <name evidence="3" type="ORF">JKV55_05830</name>
</gene>
<keyword evidence="2" id="KW-0472">Membrane</keyword>
<evidence type="ECO:0000256" key="2">
    <source>
        <dbReference type="SAM" id="Phobius"/>
    </source>
</evidence>
<evidence type="ECO:0000313" key="3">
    <source>
        <dbReference type="EMBL" id="MBL1376850.1"/>
    </source>
</evidence>
<feature type="region of interest" description="Disordered" evidence="1">
    <location>
        <begin position="97"/>
        <end position="130"/>
    </location>
</feature>